<evidence type="ECO:0000313" key="2">
    <source>
        <dbReference type="Proteomes" id="UP000011083"/>
    </source>
</evidence>
<dbReference type="VEuPathDB" id="AmoebaDB:ACA1_069040"/>
<dbReference type="EMBL" id="KB007857">
    <property type="protein sequence ID" value="ELR23320.1"/>
    <property type="molecule type" value="Genomic_DNA"/>
</dbReference>
<dbReference type="RefSeq" id="XP_004352848.1">
    <property type="nucleotide sequence ID" value="XM_004352796.1"/>
</dbReference>
<dbReference type="Proteomes" id="UP000011083">
    <property type="component" value="Unassembled WGS sequence"/>
</dbReference>
<dbReference type="KEGG" id="acan:ACA1_069040"/>
<dbReference type="AlphaFoldDB" id="L8HDP9"/>
<reference evidence="1 2" key="1">
    <citation type="journal article" date="2013" name="Genome Biol.">
        <title>Genome of Acanthamoeba castellanii highlights extensive lateral gene transfer and early evolution of tyrosine kinase signaling.</title>
        <authorList>
            <person name="Clarke M."/>
            <person name="Lohan A.J."/>
            <person name="Liu B."/>
            <person name="Lagkouvardos I."/>
            <person name="Roy S."/>
            <person name="Zafar N."/>
            <person name="Bertelli C."/>
            <person name="Schilde C."/>
            <person name="Kianianmomeni A."/>
            <person name="Burglin T.R."/>
            <person name="Frech C."/>
            <person name="Turcotte B."/>
            <person name="Kopec K.O."/>
            <person name="Synnott J.M."/>
            <person name="Choo C."/>
            <person name="Paponov I."/>
            <person name="Finkler A."/>
            <person name="Soon Heng Tan C."/>
            <person name="Hutchins A.P."/>
            <person name="Weinmeier T."/>
            <person name="Rattei T."/>
            <person name="Chu J.S."/>
            <person name="Gimenez G."/>
            <person name="Irimia M."/>
            <person name="Rigden D.J."/>
            <person name="Fitzpatrick D.A."/>
            <person name="Lorenzo-Morales J."/>
            <person name="Bateman A."/>
            <person name="Chiu C.H."/>
            <person name="Tang P."/>
            <person name="Hegemann P."/>
            <person name="Fromm H."/>
            <person name="Raoult D."/>
            <person name="Greub G."/>
            <person name="Miranda-Saavedra D."/>
            <person name="Chen N."/>
            <person name="Nash P."/>
            <person name="Ginger M.L."/>
            <person name="Horn M."/>
            <person name="Schaap P."/>
            <person name="Caler L."/>
            <person name="Loftus B."/>
        </authorList>
    </citation>
    <scope>NUCLEOTIDE SEQUENCE [LARGE SCALE GENOMIC DNA]</scope>
    <source>
        <strain evidence="1 2">Neff</strain>
    </source>
</reference>
<evidence type="ECO:0008006" key="3">
    <source>
        <dbReference type="Google" id="ProtNLM"/>
    </source>
</evidence>
<evidence type="ECO:0000313" key="1">
    <source>
        <dbReference type="EMBL" id="ELR23320.1"/>
    </source>
</evidence>
<proteinExistence type="predicted"/>
<protein>
    <recommendedName>
        <fullName evidence="3">MRPL25 domain-containing protein</fullName>
    </recommendedName>
</protein>
<dbReference type="GeneID" id="14924293"/>
<keyword evidence="2" id="KW-1185">Reference proteome</keyword>
<accession>L8HDP9</accession>
<organism evidence="1 2">
    <name type="scientific">Acanthamoeba castellanii (strain ATCC 30010 / Neff)</name>
    <dbReference type="NCBI Taxonomy" id="1257118"/>
    <lineage>
        <taxon>Eukaryota</taxon>
        <taxon>Amoebozoa</taxon>
        <taxon>Discosea</taxon>
        <taxon>Longamoebia</taxon>
        <taxon>Centramoebida</taxon>
        <taxon>Acanthamoebidae</taxon>
        <taxon>Acanthamoeba</taxon>
    </lineage>
</organism>
<name>L8HDP9_ACACF</name>
<gene>
    <name evidence="1" type="ORF">ACA1_069040</name>
</gene>
<sequence length="186" mass="21022">MNRVIASEGLGSVAARATGPNWQRWNIPIALAARPQLINGSWRKPLISRRHLAKLRNEHLENGRPWEEPAANYSVTKVRNPDKPLYKGHKRLRPETIAKSCGSAGRWSNKAILTTFIPLRRQKMIETKMKEIPAVEKAQKKIRDEYKQRPLKGLELFYVKPARKEVAKIKAKCRGGSGGSAQPEAD</sequence>